<gene>
    <name evidence="1" type="ORF">UTRI_02356</name>
</gene>
<evidence type="ECO:0000313" key="1">
    <source>
        <dbReference type="EMBL" id="SPO26082.1"/>
    </source>
</evidence>
<accession>A0A5C3E6D4</accession>
<sequence>MVGNKFEIRSPEGNALPLVLEPQKLIALTEALPHENRPFAVLTLWHMAKTAEAYRNGSTPTLYRSLSAIQEKERKMRGPLLRLRIALKSYFGRWVHIVYPCEPRERGVMLVLTPNFSFQE</sequence>
<proteinExistence type="predicted"/>
<organism evidence="1 2">
    <name type="scientific">Ustilago trichophora</name>
    <dbReference type="NCBI Taxonomy" id="86804"/>
    <lineage>
        <taxon>Eukaryota</taxon>
        <taxon>Fungi</taxon>
        <taxon>Dikarya</taxon>
        <taxon>Basidiomycota</taxon>
        <taxon>Ustilaginomycotina</taxon>
        <taxon>Ustilaginomycetes</taxon>
        <taxon>Ustilaginales</taxon>
        <taxon>Ustilaginaceae</taxon>
        <taxon>Ustilago</taxon>
    </lineage>
</organism>
<protein>
    <submittedName>
        <fullName evidence="1">Uncharacterized protein</fullName>
    </submittedName>
</protein>
<keyword evidence="2" id="KW-1185">Reference proteome</keyword>
<name>A0A5C3E6D4_9BASI</name>
<evidence type="ECO:0000313" key="2">
    <source>
        <dbReference type="Proteomes" id="UP000324022"/>
    </source>
</evidence>
<dbReference type="EMBL" id="OOIN01000013">
    <property type="protein sequence ID" value="SPO26082.1"/>
    <property type="molecule type" value="Genomic_DNA"/>
</dbReference>
<reference evidence="1 2" key="1">
    <citation type="submission" date="2018-03" db="EMBL/GenBank/DDBJ databases">
        <authorList>
            <person name="Guldener U."/>
        </authorList>
    </citation>
    <scope>NUCLEOTIDE SEQUENCE [LARGE SCALE GENOMIC DNA]</scope>
    <source>
        <strain evidence="1 2">NBRC100155</strain>
    </source>
</reference>
<dbReference type="AlphaFoldDB" id="A0A5C3E6D4"/>
<dbReference type="Proteomes" id="UP000324022">
    <property type="component" value="Unassembled WGS sequence"/>
</dbReference>